<dbReference type="AlphaFoldDB" id="A0A7C9EHU2"/>
<name>A0A7C9EHU2_OPUST</name>
<feature type="compositionally biased region" description="Basic and acidic residues" evidence="1">
    <location>
        <begin position="82"/>
        <end position="94"/>
    </location>
</feature>
<protein>
    <submittedName>
        <fullName evidence="2">Uncharacterized protein</fullName>
    </submittedName>
</protein>
<organism evidence="2">
    <name type="scientific">Opuntia streptacantha</name>
    <name type="common">Prickly pear cactus</name>
    <name type="synonym">Opuntia cardona</name>
    <dbReference type="NCBI Taxonomy" id="393608"/>
    <lineage>
        <taxon>Eukaryota</taxon>
        <taxon>Viridiplantae</taxon>
        <taxon>Streptophyta</taxon>
        <taxon>Embryophyta</taxon>
        <taxon>Tracheophyta</taxon>
        <taxon>Spermatophyta</taxon>
        <taxon>Magnoliopsida</taxon>
        <taxon>eudicotyledons</taxon>
        <taxon>Gunneridae</taxon>
        <taxon>Pentapetalae</taxon>
        <taxon>Caryophyllales</taxon>
        <taxon>Cactineae</taxon>
        <taxon>Cactaceae</taxon>
        <taxon>Opuntioideae</taxon>
        <taxon>Opuntia</taxon>
    </lineage>
</organism>
<proteinExistence type="predicted"/>
<reference evidence="2" key="2">
    <citation type="submission" date="2020-07" db="EMBL/GenBank/DDBJ databases">
        <authorList>
            <person name="Vera ALvarez R."/>
            <person name="Arias-Moreno D.M."/>
            <person name="Jimenez-Jacinto V."/>
            <person name="Jimenez-Bremont J.F."/>
            <person name="Swaminathan K."/>
            <person name="Moose S.P."/>
            <person name="Guerrero-Gonzalez M.L."/>
            <person name="Marino-Ramirez L."/>
            <person name="Landsman D."/>
            <person name="Rodriguez-Kessler M."/>
            <person name="Delgado-Sanchez P."/>
        </authorList>
    </citation>
    <scope>NUCLEOTIDE SEQUENCE</scope>
    <source>
        <tissue evidence="2">Cladode</tissue>
    </source>
</reference>
<accession>A0A7C9EHU2</accession>
<evidence type="ECO:0000256" key="1">
    <source>
        <dbReference type="SAM" id="MobiDB-lite"/>
    </source>
</evidence>
<dbReference type="EMBL" id="GISG01239409">
    <property type="protein sequence ID" value="MBA4668400.1"/>
    <property type="molecule type" value="Transcribed_RNA"/>
</dbReference>
<feature type="compositionally biased region" description="Acidic residues" evidence="1">
    <location>
        <begin position="96"/>
        <end position="110"/>
    </location>
</feature>
<feature type="region of interest" description="Disordered" evidence="1">
    <location>
        <begin position="80"/>
        <end position="110"/>
    </location>
</feature>
<evidence type="ECO:0000313" key="2">
    <source>
        <dbReference type="EMBL" id="MBA4668400.1"/>
    </source>
</evidence>
<reference evidence="2" key="1">
    <citation type="journal article" date="2013" name="J. Plant Res.">
        <title>Effect of fungi and light on seed germination of three Opuntia species from semiarid lands of central Mexico.</title>
        <authorList>
            <person name="Delgado-Sanchez P."/>
            <person name="Jimenez-Bremont J.F."/>
            <person name="Guerrero-Gonzalez Mde L."/>
            <person name="Flores J."/>
        </authorList>
    </citation>
    <scope>NUCLEOTIDE SEQUENCE</scope>
    <source>
        <tissue evidence="2">Cladode</tissue>
    </source>
</reference>
<sequence>MNLTFSSEREFITFAPRVIVFATSNAKMEILLPLATLPVKNPLEFKFAIPLPSASNTSTAFSSPAKLALPRNDPFCGILSSPERRGEEGLKSLENENLEPIDSDVVDDGD</sequence>